<dbReference type="EnsemblPlants" id="AVESA.00010b.r2.4CG1283300.1">
    <property type="protein sequence ID" value="AVESA.00010b.r2.4CG1283300.1.CDS"/>
    <property type="gene ID" value="AVESA.00010b.r2.4CG1283300"/>
</dbReference>
<accession>A0ACD5WXZ5</accession>
<protein>
    <submittedName>
        <fullName evidence="1">Uncharacterized protein</fullName>
    </submittedName>
</protein>
<reference evidence="1" key="2">
    <citation type="submission" date="2025-09" db="UniProtKB">
        <authorList>
            <consortium name="EnsemblPlants"/>
        </authorList>
    </citation>
    <scope>IDENTIFICATION</scope>
</reference>
<name>A0ACD5WXZ5_AVESA</name>
<dbReference type="Proteomes" id="UP001732700">
    <property type="component" value="Chromosome 4C"/>
</dbReference>
<organism evidence="1 2">
    <name type="scientific">Avena sativa</name>
    <name type="common">Oat</name>
    <dbReference type="NCBI Taxonomy" id="4498"/>
    <lineage>
        <taxon>Eukaryota</taxon>
        <taxon>Viridiplantae</taxon>
        <taxon>Streptophyta</taxon>
        <taxon>Embryophyta</taxon>
        <taxon>Tracheophyta</taxon>
        <taxon>Spermatophyta</taxon>
        <taxon>Magnoliopsida</taxon>
        <taxon>Liliopsida</taxon>
        <taxon>Poales</taxon>
        <taxon>Poaceae</taxon>
        <taxon>BOP clade</taxon>
        <taxon>Pooideae</taxon>
        <taxon>Poodae</taxon>
        <taxon>Poeae</taxon>
        <taxon>Poeae Chloroplast Group 1 (Aveneae type)</taxon>
        <taxon>Aveninae</taxon>
        <taxon>Avena</taxon>
    </lineage>
</organism>
<reference evidence="1" key="1">
    <citation type="submission" date="2021-05" db="EMBL/GenBank/DDBJ databases">
        <authorList>
            <person name="Scholz U."/>
            <person name="Mascher M."/>
            <person name="Fiebig A."/>
        </authorList>
    </citation>
    <scope>NUCLEOTIDE SEQUENCE [LARGE SCALE GENOMIC DNA]</scope>
</reference>
<keyword evidence="2" id="KW-1185">Reference proteome</keyword>
<sequence>MGLTKQGQPRQPPLPSAAHRAAQVPYPAAPNPDNWGSRSRGSCLIAPMSQQPEQVGVPTPSAHHPGARPPGRVSLRPPQQVLSIQTEFPEIFMPQPEPSPPSVGKKMVASPKVQMLKSLPPQLSAGKRFALKESPPKVVHSQVQLFESVRSKIRDTLAAALSVDPDQQMGHQSAGNESPLGSAGGNRHADGGRMQGNTTAFQDSDKDDDDDDENVTKLAARRSEHGEVLHSNLRPDMTIEAGDDMQQQTEHVPLGNKVWLCWDPDIVVGASQSMSQPNPKRVRMSDVHARVNVSEIGPESKRTITTCETTEEKKVRIHKAQSLAFKIEAELFKLFGGVNKKYKEKGRSLLFNLKNKNNSVLRDRVLSGDITPKCLCAMTIEELASKELSEWRMAKAEELSNMVVLPDRKVDFRRLVRKTHKGEFQIEVEETDLMEVALGGESLSYVPTRHIAVQTKSDDKTSIHNEVNESDNSVQDGVARSCNNNTPNNLEYPANEESDLMQEPIIDDLKVTENLPQIMTLDEFMQILHSEPHSEYQSTGALQNDPSIDKADKALKSENFPTAKDKSAASDFQFHSNFPSPEDNCESTLESPMNKSVSILDPVEEPKGDVLVKSPPEKVVAEKPDTVNGSIPESTMKCKITSDAALMPCGTLWEGSIQLSLSTLTNMVAIFKSGEKTSTNEWRPFLEIKGRVRLRDFEEFLEQLPKSRSRAIMVTELRWKEGSLESGRHCPSQTIDSYIGDERVGLVKLAEGVELYLCPRGKAAQVLADHLPKEHSGRLTVAGTSIIGLVVWRRSHVSHKVPNRQAVPKSQAMISSSVPPRISQPPSRSSDACRSQQDVPKSQATVSSSVVPKTFQPPSRSLNASCSHQDVATADVLPGFGPGVVKDDDDLPEYDFVSDSNSAGNVTPPQTHGSHQLTSLSEDRMRELIRKYGDTSVAAQPLNLDRDEFRSMVRKYGNLPEWNPNFQNNFQQEQIPQPQFHCQQQLQYHSMLQYDMAREPQGPLPHAYAGHEHYFDMPVHHPLNYGHQMQPAHPSYYGVPDRGGPSYFGAPDGSRFNDPWNQGLMAWNPW</sequence>
<evidence type="ECO:0000313" key="1">
    <source>
        <dbReference type="EnsemblPlants" id="AVESA.00010b.r2.4CG1283300.1.CDS"/>
    </source>
</evidence>
<evidence type="ECO:0000313" key="2">
    <source>
        <dbReference type="Proteomes" id="UP001732700"/>
    </source>
</evidence>
<proteinExistence type="predicted"/>